<protein>
    <recommendedName>
        <fullName evidence="6">GNAT family N-acetyltransferase</fullName>
    </recommendedName>
</protein>
<evidence type="ECO:0000313" key="5">
    <source>
        <dbReference type="Proteomes" id="UP001165069"/>
    </source>
</evidence>
<dbReference type="Gene3D" id="3.40.630.30">
    <property type="match status" value="1"/>
</dbReference>
<dbReference type="PROSITE" id="PS50113">
    <property type="entry name" value="PAC"/>
    <property type="match status" value="1"/>
</dbReference>
<dbReference type="InterPro" id="IPR035965">
    <property type="entry name" value="PAS-like_dom_sf"/>
</dbReference>
<feature type="coiled-coil region" evidence="1">
    <location>
        <begin position="48"/>
        <end position="75"/>
    </location>
</feature>
<dbReference type="Pfam" id="PF00583">
    <property type="entry name" value="Acetyltransf_1"/>
    <property type="match status" value="1"/>
</dbReference>
<dbReference type="RefSeq" id="WP_285574394.1">
    <property type="nucleotide sequence ID" value="NZ_BSDE01000003.1"/>
</dbReference>
<sequence length="448" mass="50751">MDKSIQVSEQGFELRRLAEELALRHTPPQSVDLENLLPDWALEMVHELRVHQIELELQNEELRSAQKALEETHARYFDFYHSAPIGYFSLSESGVIRDVNLFAASRLGVPRMALMQQPFNKFVSREDQDDFYLHHKNLSGPGSSEQLDVRLVRSDGSEFWVHLEAAVVQNADGSSFIQMSMRELETKASLNHQTQLLEPVPFQPTWMHALFPGLSAPQTVPPSPPVPPKKDRVVPSIGRLHRISEIRDARVKDIAGVVAVHMASFQNFFLTFLGRRFLSHLYLEVTREPGAVFLVATSPENEIIGFAAGVPDLGAFYQRLARRKWLTFGLSSMRAAILQPSIIPRLWRSLGASRLAAHASYPATLMSLAVIPNQKRTGIGKRLIMRYLSRLKRDGVLGVCLTTDRDGNAPVLAFYEKLGFTRTREYCTREGRWICEFSIHPQECLIDP</sequence>
<dbReference type="SUPFAM" id="SSF55785">
    <property type="entry name" value="PYP-like sensor domain (PAS domain)"/>
    <property type="match status" value="1"/>
</dbReference>
<feature type="domain" description="PAC" evidence="2">
    <location>
        <begin position="145"/>
        <end position="196"/>
    </location>
</feature>
<dbReference type="InterPro" id="IPR013767">
    <property type="entry name" value="PAS_fold"/>
</dbReference>
<dbReference type="InterPro" id="IPR050276">
    <property type="entry name" value="MshD_Acetyltransferase"/>
</dbReference>
<keyword evidence="5" id="KW-1185">Reference proteome</keyword>
<dbReference type="InterPro" id="IPR000182">
    <property type="entry name" value="GNAT_dom"/>
</dbReference>
<dbReference type="InterPro" id="IPR016181">
    <property type="entry name" value="Acyl_CoA_acyltransferase"/>
</dbReference>
<comment type="caution">
    <text evidence="4">The sequence shown here is derived from an EMBL/GenBank/DDBJ whole genome shotgun (WGS) entry which is preliminary data.</text>
</comment>
<reference evidence="4 5" key="1">
    <citation type="journal article" date="2023" name="Antonie Van Leeuwenhoek">
        <title>Mesoterricola silvestris gen. nov., sp. nov., Mesoterricola sediminis sp. nov., Geothrix oryzae sp. nov., Geothrix edaphica sp. nov., Geothrix rubra sp. nov., and Geothrix limicola sp. nov., six novel members of Acidobacteriota isolated from soils.</title>
        <authorList>
            <person name="Itoh H."/>
            <person name="Sugisawa Y."/>
            <person name="Mise K."/>
            <person name="Xu Z."/>
            <person name="Kuniyasu M."/>
            <person name="Ushijima N."/>
            <person name="Kawano K."/>
            <person name="Kobayashi E."/>
            <person name="Shiratori Y."/>
            <person name="Masuda Y."/>
            <person name="Senoo K."/>
        </authorList>
    </citation>
    <scope>NUCLEOTIDE SEQUENCE [LARGE SCALE GENOMIC DNA]</scope>
    <source>
        <strain evidence="4 5">Red804</strain>
    </source>
</reference>
<evidence type="ECO:0000256" key="1">
    <source>
        <dbReference type="SAM" id="Coils"/>
    </source>
</evidence>
<dbReference type="Gene3D" id="3.30.450.20">
    <property type="entry name" value="PAS domain"/>
    <property type="match status" value="1"/>
</dbReference>
<dbReference type="PANTHER" id="PTHR43617">
    <property type="entry name" value="L-AMINO ACID N-ACETYLTRANSFERASE"/>
    <property type="match status" value="1"/>
</dbReference>
<dbReference type="InterPro" id="IPR000014">
    <property type="entry name" value="PAS"/>
</dbReference>
<keyword evidence="1" id="KW-0175">Coiled coil</keyword>
<proteinExistence type="predicted"/>
<evidence type="ECO:0000259" key="3">
    <source>
        <dbReference type="PROSITE" id="PS51186"/>
    </source>
</evidence>
<evidence type="ECO:0000313" key="4">
    <source>
        <dbReference type="EMBL" id="GLH73385.1"/>
    </source>
</evidence>
<dbReference type="CDD" id="cd00130">
    <property type="entry name" value="PAS"/>
    <property type="match status" value="1"/>
</dbReference>
<dbReference type="Proteomes" id="UP001165069">
    <property type="component" value="Unassembled WGS sequence"/>
</dbReference>
<evidence type="ECO:0008006" key="6">
    <source>
        <dbReference type="Google" id="ProtNLM"/>
    </source>
</evidence>
<dbReference type="EMBL" id="BSDE01000003">
    <property type="protein sequence ID" value="GLH73385.1"/>
    <property type="molecule type" value="Genomic_DNA"/>
</dbReference>
<name>A0ABQ5QGU5_9BACT</name>
<dbReference type="Pfam" id="PF00989">
    <property type="entry name" value="PAS"/>
    <property type="match status" value="1"/>
</dbReference>
<organism evidence="4 5">
    <name type="scientific">Geothrix limicola</name>
    <dbReference type="NCBI Taxonomy" id="2927978"/>
    <lineage>
        <taxon>Bacteria</taxon>
        <taxon>Pseudomonadati</taxon>
        <taxon>Acidobacteriota</taxon>
        <taxon>Holophagae</taxon>
        <taxon>Holophagales</taxon>
        <taxon>Holophagaceae</taxon>
        <taxon>Geothrix</taxon>
    </lineage>
</organism>
<dbReference type="NCBIfam" id="TIGR00229">
    <property type="entry name" value="sensory_box"/>
    <property type="match status" value="1"/>
</dbReference>
<gene>
    <name evidence="4" type="ORF">GETHLI_18870</name>
</gene>
<dbReference type="PROSITE" id="PS51186">
    <property type="entry name" value="GNAT"/>
    <property type="match status" value="1"/>
</dbReference>
<evidence type="ECO:0000259" key="2">
    <source>
        <dbReference type="PROSITE" id="PS50113"/>
    </source>
</evidence>
<feature type="domain" description="N-acetyltransferase" evidence="3">
    <location>
        <begin position="244"/>
        <end position="438"/>
    </location>
</feature>
<dbReference type="InterPro" id="IPR000700">
    <property type="entry name" value="PAS-assoc_C"/>
</dbReference>
<accession>A0ABQ5QGU5</accession>
<dbReference type="SUPFAM" id="SSF55729">
    <property type="entry name" value="Acyl-CoA N-acyltransferases (Nat)"/>
    <property type="match status" value="1"/>
</dbReference>